<evidence type="ECO:0000256" key="6">
    <source>
        <dbReference type="ARBA" id="ARBA00022801"/>
    </source>
</evidence>
<evidence type="ECO:0000313" key="12">
    <source>
        <dbReference type="Proteomes" id="UP000277580"/>
    </source>
</evidence>
<evidence type="ECO:0000256" key="2">
    <source>
        <dbReference type="ARBA" id="ARBA00004613"/>
    </source>
</evidence>
<keyword evidence="7" id="KW-0119">Carbohydrate metabolism</keyword>
<comment type="function">
    <text evidence="10">Chitosanase catalyzing the endo-type cleavage of chitosan, the deacylated form of chitin. Chitosanase may be crucial in the degradation of the deacetylated portion of chitin in the fungal cell wall.</text>
</comment>
<keyword evidence="5 10" id="KW-0732">Signal</keyword>
<dbReference type="InParanoid" id="A0A3N4KBM1"/>
<dbReference type="PANTHER" id="PTHR42061:SF6">
    <property type="entry name" value="ENDO-CHITOSANASE"/>
    <property type="match status" value="1"/>
</dbReference>
<gene>
    <name evidence="11" type="ORF">P167DRAFT_578832</name>
</gene>
<accession>A0A3N4KBM1</accession>
<evidence type="ECO:0000256" key="3">
    <source>
        <dbReference type="ARBA" id="ARBA00007799"/>
    </source>
</evidence>
<keyword evidence="8 10" id="KW-0326">Glycosidase</keyword>
<dbReference type="GO" id="GO:0000272">
    <property type="term" value="P:polysaccharide catabolic process"/>
    <property type="evidence" value="ECO:0007669"/>
    <property type="project" value="UniProtKB-KW"/>
</dbReference>
<dbReference type="InterPro" id="IPR009939">
    <property type="entry name" value="Chitosanase_fungal"/>
</dbReference>
<organism evidence="11 12">
    <name type="scientific">Morchella conica CCBAS932</name>
    <dbReference type="NCBI Taxonomy" id="1392247"/>
    <lineage>
        <taxon>Eukaryota</taxon>
        <taxon>Fungi</taxon>
        <taxon>Dikarya</taxon>
        <taxon>Ascomycota</taxon>
        <taxon>Pezizomycotina</taxon>
        <taxon>Pezizomycetes</taxon>
        <taxon>Pezizales</taxon>
        <taxon>Morchellaceae</taxon>
        <taxon>Morchella</taxon>
    </lineage>
</organism>
<keyword evidence="6 10" id="KW-0378">Hydrolase</keyword>
<dbReference type="PANTHER" id="PTHR42061">
    <property type="entry name" value="ENDO-CHITOSANASE"/>
    <property type="match status" value="1"/>
</dbReference>
<comment type="catalytic activity">
    <reaction evidence="1 10">
        <text>Endohydrolysis of beta-(1-&gt;4)-linkages between D-glucosamine residues in a partly acetylated chitosan.</text>
        <dbReference type="EC" id="3.2.1.132"/>
    </reaction>
</comment>
<protein>
    <recommendedName>
        <fullName evidence="10">Endo-chitosanase</fullName>
        <ecNumber evidence="10">3.2.1.132</ecNumber>
    </recommendedName>
</protein>
<keyword evidence="4" id="KW-0964">Secreted</keyword>
<evidence type="ECO:0000256" key="8">
    <source>
        <dbReference type="ARBA" id="ARBA00023295"/>
    </source>
</evidence>
<dbReference type="AlphaFoldDB" id="A0A3N4KBM1"/>
<evidence type="ECO:0000256" key="10">
    <source>
        <dbReference type="RuleBase" id="RU361208"/>
    </source>
</evidence>
<dbReference type="EMBL" id="ML119173">
    <property type="protein sequence ID" value="RPB07873.1"/>
    <property type="molecule type" value="Genomic_DNA"/>
</dbReference>
<name>A0A3N4KBM1_9PEZI</name>
<dbReference type="OrthoDB" id="4756206at2759"/>
<evidence type="ECO:0000313" key="11">
    <source>
        <dbReference type="EMBL" id="RPB07873.1"/>
    </source>
</evidence>
<reference evidence="11 12" key="1">
    <citation type="journal article" date="2018" name="Nat. Ecol. Evol.">
        <title>Pezizomycetes genomes reveal the molecular basis of ectomycorrhizal truffle lifestyle.</title>
        <authorList>
            <person name="Murat C."/>
            <person name="Payen T."/>
            <person name="Noel B."/>
            <person name="Kuo A."/>
            <person name="Morin E."/>
            <person name="Chen J."/>
            <person name="Kohler A."/>
            <person name="Krizsan K."/>
            <person name="Balestrini R."/>
            <person name="Da Silva C."/>
            <person name="Montanini B."/>
            <person name="Hainaut M."/>
            <person name="Levati E."/>
            <person name="Barry K.W."/>
            <person name="Belfiori B."/>
            <person name="Cichocki N."/>
            <person name="Clum A."/>
            <person name="Dockter R.B."/>
            <person name="Fauchery L."/>
            <person name="Guy J."/>
            <person name="Iotti M."/>
            <person name="Le Tacon F."/>
            <person name="Lindquist E.A."/>
            <person name="Lipzen A."/>
            <person name="Malagnac F."/>
            <person name="Mello A."/>
            <person name="Molinier V."/>
            <person name="Miyauchi S."/>
            <person name="Poulain J."/>
            <person name="Riccioni C."/>
            <person name="Rubini A."/>
            <person name="Sitrit Y."/>
            <person name="Splivallo R."/>
            <person name="Traeger S."/>
            <person name="Wang M."/>
            <person name="Zifcakova L."/>
            <person name="Wipf D."/>
            <person name="Zambonelli A."/>
            <person name="Paolocci F."/>
            <person name="Nowrousian M."/>
            <person name="Ottonello S."/>
            <person name="Baldrian P."/>
            <person name="Spatafora J.W."/>
            <person name="Henrissat B."/>
            <person name="Nagy L.G."/>
            <person name="Aury J.M."/>
            <person name="Wincker P."/>
            <person name="Grigoriev I.V."/>
            <person name="Bonfante P."/>
            <person name="Martin F.M."/>
        </authorList>
    </citation>
    <scope>NUCLEOTIDE SEQUENCE [LARGE SCALE GENOMIC DNA]</scope>
    <source>
        <strain evidence="11 12">CCBAS932</strain>
    </source>
</reference>
<dbReference type="EC" id="3.2.1.132" evidence="10"/>
<dbReference type="GO" id="GO:0005576">
    <property type="term" value="C:extracellular region"/>
    <property type="evidence" value="ECO:0007669"/>
    <property type="project" value="UniProtKB-SubCell"/>
</dbReference>
<comment type="similarity">
    <text evidence="3 10">Belongs to the glycosyl hydrolase 75 family.</text>
</comment>
<evidence type="ECO:0000256" key="4">
    <source>
        <dbReference type="ARBA" id="ARBA00022525"/>
    </source>
</evidence>
<dbReference type="Proteomes" id="UP000277580">
    <property type="component" value="Unassembled WGS sequence"/>
</dbReference>
<proteinExistence type="inferred from homology"/>
<comment type="subcellular location">
    <subcellularLocation>
        <location evidence="2 10">Secreted</location>
    </subcellularLocation>
</comment>
<feature type="chain" id="PRO_5017846330" description="Endo-chitosanase" evidence="10">
    <location>
        <begin position="21"/>
        <end position="236"/>
    </location>
</feature>
<evidence type="ECO:0000256" key="1">
    <source>
        <dbReference type="ARBA" id="ARBA00000405"/>
    </source>
</evidence>
<evidence type="ECO:0000256" key="7">
    <source>
        <dbReference type="ARBA" id="ARBA00023277"/>
    </source>
</evidence>
<dbReference type="Pfam" id="PF07335">
    <property type="entry name" value="Glyco_hydro_75"/>
    <property type="match status" value="1"/>
</dbReference>
<evidence type="ECO:0000256" key="9">
    <source>
        <dbReference type="ARBA" id="ARBA00023326"/>
    </source>
</evidence>
<keyword evidence="9 10" id="KW-0624">Polysaccharide degradation</keyword>
<evidence type="ECO:0000256" key="5">
    <source>
        <dbReference type="ARBA" id="ARBA00022729"/>
    </source>
</evidence>
<dbReference type="STRING" id="1392247.A0A3N4KBM1"/>
<sequence>MIFNTLITTLLFALFTLTHAREVPANVREFYDKVKGGECPVAVAKGFSQGAYSGESNYCVDKDHTVMWITTPSGLADMDIDCDGANQGYGKCANDPTGQGMTSFVGDVVKHGLSDLDSNTHSFVVLGNHGFDPQSLGIKPLSLVAVICGGQLFYAIWGDSNATDKVGEASISLANACFGDSMTGNSGHNQHDVLYLAFPGEDADASKTCNWGAKSFAEFEDSLGPLGDKLVAGIHA</sequence>
<keyword evidence="12" id="KW-1185">Reference proteome</keyword>
<feature type="signal peptide" evidence="10">
    <location>
        <begin position="1"/>
        <end position="20"/>
    </location>
</feature>
<dbReference type="GO" id="GO:0016977">
    <property type="term" value="F:chitosanase activity"/>
    <property type="evidence" value="ECO:0007669"/>
    <property type="project" value="UniProtKB-EC"/>
</dbReference>